<gene>
    <name evidence="2" type="ORF">KFL_003740105</name>
</gene>
<sequence>MGAEEKVAELERERNEANERFAELEGKRIRAEETIAEFERERTRTGEEMAELEKGQTKAERKIAKLERRLRKQSASLKKSEAERTNYLPSRIGSGNRKQGVSLSWKFSSDKWCFPKKRSCTKQTEPRKERRRP</sequence>
<feature type="region of interest" description="Disordered" evidence="1">
    <location>
        <begin position="39"/>
        <end position="100"/>
    </location>
</feature>
<keyword evidence="3" id="KW-1185">Reference proteome</keyword>
<organism evidence="2 3">
    <name type="scientific">Klebsormidium nitens</name>
    <name type="common">Green alga</name>
    <name type="synonym">Ulothrix nitens</name>
    <dbReference type="NCBI Taxonomy" id="105231"/>
    <lineage>
        <taxon>Eukaryota</taxon>
        <taxon>Viridiplantae</taxon>
        <taxon>Streptophyta</taxon>
        <taxon>Klebsormidiophyceae</taxon>
        <taxon>Klebsormidiales</taxon>
        <taxon>Klebsormidiaceae</taxon>
        <taxon>Klebsormidium</taxon>
    </lineage>
</organism>
<dbReference type="EMBL" id="DF237323">
    <property type="protein sequence ID" value="GAQ87750.1"/>
    <property type="molecule type" value="Genomic_DNA"/>
</dbReference>
<feature type="compositionally biased region" description="Basic and acidic residues" evidence="1">
    <location>
        <begin position="39"/>
        <end position="67"/>
    </location>
</feature>
<evidence type="ECO:0000256" key="1">
    <source>
        <dbReference type="SAM" id="MobiDB-lite"/>
    </source>
</evidence>
<evidence type="ECO:0000313" key="2">
    <source>
        <dbReference type="EMBL" id="GAQ87750.1"/>
    </source>
</evidence>
<dbReference type="SUPFAM" id="SSF57997">
    <property type="entry name" value="Tropomyosin"/>
    <property type="match status" value="1"/>
</dbReference>
<proteinExistence type="predicted"/>
<name>A0A1Y1IA04_KLENI</name>
<evidence type="ECO:0000313" key="3">
    <source>
        <dbReference type="Proteomes" id="UP000054558"/>
    </source>
</evidence>
<accession>A0A1Y1IA04</accession>
<reference evidence="2 3" key="1">
    <citation type="journal article" date="2014" name="Nat. Commun.">
        <title>Klebsormidium flaccidum genome reveals primary factors for plant terrestrial adaptation.</title>
        <authorList>
            <person name="Hori K."/>
            <person name="Maruyama F."/>
            <person name="Fujisawa T."/>
            <person name="Togashi T."/>
            <person name="Yamamoto N."/>
            <person name="Seo M."/>
            <person name="Sato S."/>
            <person name="Yamada T."/>
            <person name="Mori H."/>
            <person name="Tajima N."/>
            <person name="Moriyama T."/>
            <person name="Ikeuchi M."/>
            <person name="Watanabe M."/>
            <person name="Wada H."/>
            <person name="Kobayashi K."/>
            <person name="Saito M."/>
            <person name="Masuda T."/>
            <person name="Sasaki-Sekimoto Y."/>
            <person name="Mashiguchi K."/>
            <person name="Awai K."/>
            <person name="Shimojima M."/>
            <person name="Masuda S."/>
            <person name="Iwai M."/>
            <person name="Nobusawa T."/>
            <person name="Narise T."/>
            <person name="Kondo S."/>
            <person name="Saito H."/>
            <person name="Sato R."/>
            <person name="Murakawa M."/>
            <person name="Ihara Y."/>
            <person name="Oshima-Yamada Y."/>
            <person name="Ohtaka K."/>
            <person name="Satoh M."/>
            <person name="Sonobe K."/>
            <person name="Ishii M."/>
            <person name="Ohtani R."/>
            <person name="Kanamori-Sato M."/>
            <person name="Honoki R."/>
            <person name="Miyazaki D."/>
            <person name="Mochizuki H."/>
            <person name="Umetsu J."/>
            <person name="Higashi K."/>
            <person name="Shibata D."/>
            <person name="Kamiya Y."/>
            <person name="Sato N."/>
            <person name="Nakamura Y."/>
            <person name="Tabata S."/>
            <person name="Ida S."/>
            <person name="Kurokawa K."/>
            <person name="Ohta H."/>
        </authorList>
    </citation>
    <scope>NUCLEOTIDE SEQUENCE [LARGE SCALE GENOMIC DNA]</scope>
    <source>
        <strain evidence="2 3">NIES-2285</strain>
    </source>
</reference>
<dbReference type="Proteomes" id="UP000054558">
    <property type="component" value="Unassembled WGS sequence"/>
</dbReference>
<protein>
    <submittedName>
        <fullName evidence="2">Uncharacterized protein</fullName>
    </submittedName>
</protein>
<dbReference type="AlphaFoldDB" id="A0A1Y1IA04"/>